<protein>
    <submittedName>
        <fullName evidence="2">Saposin B-type domain-containing protein</fullName>
    </submittedName>
</protein>
<reference evidence="2" key="1">
    <citation type="submission" date="2022-11" db="UniProtKB">
        <authorList>
            <consortium name="WormBaseParasite"/>
        </authorList>
    </citation>
    <scope>IDENTIFICATION</scope>
</reference>
<organism evidence="1 2">
    <name type="scientific">Romanomermis culicivorax</name>
    <name type="common">Nematode worm</name>
    <dbReference type="NCBI Taxonomy" id="13658"/>
    <lineage>
        <taxon>Eukaryota</taxon>
        <taxon>Metazoa</taxon>
        <taxon>Ecdysozoa</taxon>
        <taxon>Nematoda</taxon>
        <taxon>Enoplea</taxon>
        <taxon>Dorylaimia</taxon>
        <taxon>Mermithida</taxon>
        <taxon>Mermithoidea</taxon>
        <taxon>Mermithidae</taxon>
        <taxon>Romanomermis</taxon>
    </lineage>
</organism>
<evidence type="ECO:0000313" key="1">
    <source>
        <dbReference type="Proteomes" id="UP000887565"/>
    </source>
</evidence>
<keyword evidence="1" id="KW-1185">Reference proteome</keyword>
<dbReference type="Proteomes" id="UP000887565">
    <property type="component" value="Unplaced"/>
</dbReference>
<dbReference type="AlphaFoldDB" id="A0A915HXJ9"/>
<evidence type="ECO:0000313" key="2">
    <source>
        <dbReference type="WBParaSite" id="nRc.2.0.1.t06609-RA"/>
    </source>
</evidence>
<sequence length="91" mass="10509">MRETSARVPTCATFYDNLDINFPDQFHQHKIVNLLKFSKVAKKIVKSAKKVVENCKVTENCKVVQKVVQCVELSKTARQIAEKCKIFEKYC</sequence>
<accession>A0A915HXJ9</accession>
<proteinExistence type="predicted"/>
<name>A0A915HXJ9_ROMCU</name>
<dbReference type="WBParaSite" id="nRc.2.0.1.t06609-RA">
    <property type="protein sequence ID" value="nRc.2.0.1.t06609-RA"/>
    <property type="gene ID" value="nRc.2.0.1.g06609"/>
</dbReference>